<name>A0ABQ8F157_9FUNG</name>
<evidence type="ECO:0000256" key="2">
    <source>
        <dbReference type="ARBA" id="ARBA00022692"/>
    </source>
</evidence>
<comment type="subcellular location">
    <subcellularLocation>
        <location evidence="1">Membrane</location>
        <topology evidence="1">Multi-pass membrane protein</topology>
    </subcellularLocation>
</comment>
<keyword evidence="3 6" id="KW-1133">Transmembrane helix</keyword>
<proteinExistence type="predicted"/>
<sequence length="171" mass="18660">MSYHYGQGGVRLPDDDDIEDGIIPSAGSANANASGSSGPYSTSTTTRQTPTMPPGSVRVNKYETVVPLRLDIAAALVYALGPLTGVLFLIIETKNDYLRFHAWQSSLVFVCVLMVHAFFGLFSSTMAWLIFGLEITLGSWLGYQAYINADTLARYQVPYFGPMASTWVDSE</sequence>
<feature type="region of interest" description="Disordered" evidence="5">
    <location>
        <begin position="26"/>
        <end position="54"/>
    </location>
</feature>
<evidence type="ECO:0000313" key="8">
    <source>
        <dbReference type="Proteomes" id="UP001648503"/>
    </source>
</evidence>
<evidence type="ECO:0000256" key="3">
    <source>
        <dbReference type="ARBA" id="ARBA00022989"/>
    </source>
</evidence>
<gene>
    <name evidence="7" type="ORF">BASA50_009507</name>
</gene>
<dbReference type="PANTHER" id="PTHR36460">
    <property type="entry name" value="UPF0132 DOMAIN PROTEIN (AFU_ORTHOLOGUE AFUA_3G10255)"/>
    <property type="match status" value="1"/>
</dbReference>
<evidence type="ECO:0000256" key="5">
    <source>
        <dbReference type="SAM" id="MobiDB-lite"/>
    </source>
</evidence>
<dbReference type="Proteomes" id="UP001648503">
    <property type="component" value="Unassembled WGS sequence"/>
</dbReference>
<keyword evidence="2 6" id="KW-0812">Transmembrane</keyword>
<dbReference type="PANTHER" id="PTHR36460:SF1">
    <property type="entry name" value="UPF0132 DOMAIN PROTEIN (AFU_ORTHOLOGUE AFUA_3G10255)"/>
    <property type="match status" value="1"/>
</dbReference>
<accession>A0ABQ8F157</accession>
<comment type="caution">
    <text evidence="7">The sequence shown here is derived from an EMBL/GenBank/DDBJ whole genome shotgun (WGS) entry which is preliminary data.</text>
</comment>
<protein>
    <submittedName>
        <fullName evidence="7">Uncharacterized protein</fullName>
    </submittedName>
</protein>
<evidence type="ECO:0000256" key="4">
    <source>
        <dbReference type="ARBA" id="ARBA00023136"/>
    </source>
</evidence>
<evidence type="ECO:0000313" key="7">
    <source>
        <dbReference type="EMBL" id="KAH6590246.1"/>
    </source>
</evidence>
<keyword evidence="8" id="KW-1185">Reference proteome</keyword>
<feature type="transmembrane region" description="Helical" evidence="6">
    <location>
        <begin position="103"/>
        <end position="122"/>
    </location>
</feature>
<keyword evidence="4 6" id="KW-0472">Membrane</keyword>
<feature type="compositionally biased region" description="Low complexity" evidence="5">
    <location>
        <begin position="26"/>
        <end position="50"/>
    </location>
</feature>
<dbReference type="EMBL" id="JAFCIX010000435">
    <property type="protein sequence ID" value="KAH6590246.1"/>
    <property type="molecule type" value="Genomic_DNA"/>
</dbReference>
<feature type="transmembrane region" description="Helical" evidence="6">
    <location>
        <begin position="128"/>
        <end position="146"/>
    </location>
</feature>
<evidence type="ECO:0000256" key="1">
    <source>
        <dbReference type="ARBA" id="ARBA00004141"/>
    </source>
</evidence>
<organism evidence="7 8">
    <name type="scientific">Batrachochytrium salamandrivorans</name>
    <dbReference type="NCBI Taxonomy" id="1357716"/>
    <lineage>
        <taxon>Eukaryota</taxon>
        <taxon>Fungi</taxon>
        <taxon>Fungi incertae sedis</taxon>
        <taxon>Chytridiomycota</taxon>
        <taxon>Chytridiomycota incertae sedis</taxon>
        <taxon>Chytridiomycetes</taxon>
        <taxon>Rhizophydiales</taxon>
        <taxon>Rhizophydiales incertae sedis</taxon>
        <taxon>Batrachochytrium</taxon>
    </lineage>
</organism>
<evidence type="ECO:0000256" key="6">
    <source>
        <dbReference type="SAM" id="Phobius"/>
    </source>
</evidence>
<feature type="transmembrane region" description="Helical" evidence="6">
    <location>
        <begin position="72"/>
        <end position="91"/>
    </location>
</feature>
<reference evidence="7 8" key="1">
    <citation type="submission" date="2021-02" db="EMBL/GenBank/DDBJ databases">
        <title>Variation within the Batrachochytrium salamandrivorans European outbreak.</title>
        <authorList>
            <person name="Kelly M."/>
            <person name="Pasmans F."/>
            <person name="Shea T.P."/>
            <person name="Munoz J.F."/>
            <person name="Carranza S."/>
            <person name="Cuomo C.A."/>
            <person name="Martel A."/>
        </authorList>
    </citation>
    <scope>NUCLEOTIDE SEQUENCE [LARGE SCALE GENOMIC DNA]</scope>
    <source>
        <strain evidence="7 8">AMFP18/2</strain>
    </source>
</reference>